<reference evidence="1" key="1">
    <citation type="journal article" date="2022" name="bioRxiv">
        <title>Population genetic analysis of Ophidiomyces ophidiicola, the causative agent of snake fungal disease, indicates recent introductions to the USA.</title>
        <authorList>
            <person name="Ladner J.T."/>
            <person name="Palmer J.M."/>
            <person name="Ettinger C.L."/>
            <person name="Stajich J.E."/>
            <person name="Farrell T.M."/>
            <person name="Glorioso B.M."/>
            <person name="Lawson B."/>
            <person name="Price S.J."/>
            <person name="Stengle A.G."/>
            <person name="Grear D.A."/>
            <person name="Lorch J.M."/>
        </authorList>
    </citation>
    <scope>NUCLEOTIDE SEQUENCE</scope>
    <source>
        <strain evidence="1">NWHC 24266-5</strain>
    </source>
</reference>
<name>A0ACB8UPG0_9EURO</name>
<gene>
    <name evidence="1" type="ORF">LOY88_006096</name>
</gene>
<evidence type="ECO:0000313" key="1">
    <source>
        <dbReference type="EMBL" id="KAI2382364.1"/>
    </source>
</evidence>
<protein>
    <submittedName>
        <fullName evidence="1">Uncharacterized protein</fullName>
    </submittedName>
</protein>
<sequence length="199" mass="22016">MLGLAVYESSSENENNNQKPKFGQPDTIARTDLCGPLVGPFQPSEPLTLTKEIPSISQKSPLSLTDGSLIRDMTLPPYPNLDIPPSPTGSSSPTSNEKFAHFLSLKLKRIHFNEKLVSSASLKNPSLFSSLRRHVGLEDLAQYATPLEMEIWDVASLPQWGYKENLQKNQQEISRGIEEENKISVATIDFVQALNIPAI</sequence>
<accession>A0ACB8UPG0</accession>
<proteinExistence type="predicted"/>
<comment type="caution">
    <text evidence="1">The sequence shown here is derived from an EMBL/GenBank/DDBJ whole genome shotgun (WGS) entry which is preliminary data.</text>
</comment>
<organism evidence="1">
    <name type="scientific">Ophidiomyces ophidiicola</name>
    <dbReference type="NCBI Taxonomy" id="1387563"/>
    <lineage>
        <taxon>Eukaryota</taxon>
        <taxon>Fungi</taxon>
        <taxon>Dikarya</taxon>
        <taxon>Ascomycota</taxon>
        <taxon>Pezizomycotina</taxon>
        <taxon>Eurotiomycetes</taxon>
        <taxon>Eurotiomycetidae</taxon>
        <taxon>Onygenales</taxon>
        <taxon>Onygenaceae</taxon>
        <taxon>Ophidiomyces</taxon>
    </lineage>
</organism>
<dbReference type="EMBL" id="JALBCA010000128">
    <property type="protein sequence ID" value="KAI2382364.1"/>
    <property type="molecule type" value="Genomic_DNA"/>
</dbReference>